<feature type="region of interest" description="Disordered" evidence="1">
    <location>
        <begin position="135"/>
        <end position="172"/>
    </location>
</feature>
<name>S9VTS5_9TRYP</name>
<dbReference type="EMBL" id="ATMH01006171">
    <property type="protein sequence ID" value="EPY26605.1"/>
    <property type="molecule type" value="Genomic_DNA"/>
</dbReference>
<dbReference type="GO" id="GO:0035082">
    <property type="term" value="P:axoneme assembly"/>
    <property type="evidence" value="ECO:0007669"/>
    <property type="project" value="InterPro"/>
</dbReference>
<organism evidence="2 3">
    <name type="scientific">Strigomonas culicis</name>
    <dbReference type="NCBI Taxonomy" id="28005"/>
    <lineage>
        <taxon>Eukaryota</taxon>
        <taxon>Discoba</taxon>
        <taxon>Euglenozoa</taxon>
        <taxon>Kinetoplastea</taxon>
        <taxon>Metakinetoplastina</taxon>
        <taxon>Trypanosomatida</taxon>
        <taxon>Trypanosomatidae</taxon>
        <taxon>Strigomonadinae</taxon>
        <taxon>Strigomonas</taxon>
    </lineage>
</organism>
<proteinExistence type="predicted"/>
<gene>
    <name evidence="2" type="ORF">STCU_06171</name>
</gene>
<evidence type="ECO:0000256" key="1">
    <source>
        <dbReference type="SAM" id="MobiDB-lite"/>
    </source>
</evidence>
<accession>S9VTS5</accession>
<dbReference type="GO" id="GO:0060294">
    <property type="term" value="P:cilium movement involved in cell motility"/>
    <property type="evidence" value="ECO:0007669"/>
    <property type="project" value="TreeGrafter"/>
</dbReference>
<dbReference type="AlphaFoldDB" id="S9VTS5"/>
<dbReference type="Proteomes" id="UP000015354">
    <property type="component" value="Unassembled WGS sequence"/>
</dbReference>
<evidence type="ECO:0000313" key="3">
    <source>
        <dbReference type="Proteomes" id="UP000015354"/>
    </source>
</evidence>
<protein>
    <submittedName>
        <fullName evidence="2">Radial spoke head protein 9</fullName>
    </submittedName>
</protein>
<dbReference type="PANTHER" id="PTHR22069:SF1">
    <property type="entry name" value="RADIAL SPOKE PROTEIN RSP9"/>
    <property type="match status" value="1"/>
</dbReference>
<dbReference type="OrthoDB" id="10258956at2759"/>
<dbReference type="InterPro" id="IPR055316">
    <property type="entry name" value="RSP9"/>
</dbReference>
<dbReference type="GO" id="GO:0044458">
    <property type="term" value="P:motile cilium assembly"/>
    <property type="evidence" value="ECO:0007669"/>
    <property type="project" value="TreeGrafter"/>
</dbReference>
<evidence type="ECO:0000313" key="2">
    <source>
        <dbReference type="EMBL" id="EPY26605.1"/>
    </source>
</evidence>
<dbReference type="PANTHER" id="PTHR22069">
    <property type="entry name" value="MITOCHONDRIAL RIBOSOMAL PROTEIN S18"/>
    <property type="match status" value="1"/>
</dbReference>
<comment type="caution">
    <text evidence="2">The sequence shown here is derived from an EMBL/GenBank/DDBJ whole genome shotgun (WGS) entry which is preliminary data.</text>
</comment>
<feature type="compositionally biased region" description="Acidic residues" evidence="1">
    <location>
        <begin position="143"/>
        <end position="167"/>
    </location>
</feature>
<keyword evidence="3" id="KW-1185">Reference proteome</keyword>
<sequence length="327" mass="35939">MAAANAQYLSLVGRALHVSEVTAVECSLPLLAQRYGAPAELWGKVLGYKRDYVVAQLRPGDFFGPRVTFASVDGGNNWTLLSDVSADQAVLCEELRGPFVGDLNYLYKVRRDIPDAPAEPTVDLPAADDALAQAKAGLAEAQSDADDEEEEREEGEEGEEGEEDEGDAAVAKRKKNKPKFMLVSVTEGVRLAHFVRLHDDACRLVVRAEYALQGQAVGERNRFFAGQVLNNALKPSCYLKAAHLGDPARNATLYGHTYNEHTDYLRPITDDAPVGVWSVKYDATLNVVAVQNLLFEGSLFWYRPGTVEHGQIYVGTAERNFDLFFAL</sequence>
<dbReference type="GO" id="GO:0005930">
    <property type="term" value="C:axoneme"/>
    <property type="evidence" value="ECO:0007669"/>
    <property type="project" value="TreeGrafter"/>
</dbReference>
<reference evidence="2 3" key="1">
    <citation type="journal article" date="2013" name="PLoS ONE">
        <title>Predicting the Proteins of Angomonas deanei, Strigomonas culicis and Their Respective Endosymbionts Reveals New Aspects of the Trypanosomatidae Family.</title>
        <authorList>
            <person name="Motta M.C."/>
            <person name="Martins A.C."/>
            <person name="de Souza S.S."/>
            <person name="Catta-Preta C.M."/>
            <person name="Silva R."/>
            <person name="Klein C.C."/>
            <person name="de Almeida L.G."/>
            <person name="de Lima Cunha O."/>
            <person name="Ciapina L.P."/>
            <person name="Brocchi M."/>
            <person name="Colabardini A.C."/>
            <person name="de Araujo Lima B."/>
            <person name="Machado C.R."/>
            <person name="de Almeida Soares C.M."/>
            <person name="Probst C.M."/>
            <person name="de Menezes C.B."/>
            <person name="Thompson C.E."/>
            <person name="Bartholomeu D.C."/>
            <person name="Gradia D.F."/>
            <person name="Pavoni D.P."/>
            <person name="Grisard E.C."/>
            <person name="Fantinatti-Garboggini F."/>
            <person name="Marchini F.K."/>
            <person name="Rodrigues-Luiz G.F."/>
            <person name="Wagner G."/>
            <person name="Goldman G.H."/>
            <person name="Fietto J.L."/>
            <person name="Elias M.C."/>
            <person name="Goldman M.H."/>
            <person name="Sagot M.F."/>
            <person name="Pereira M."/>
            <person name="Stoco P.H."/>
            <person name="de Mendonca-Neto R.P."/>
            <person name="Teixeira S.M."/>
            <person name="Maciel T.E."/>
            <person name="de Oliveira Mendes T.A."/>
            <person name="Urmenyi T.P."/>
            <person name="de Souza W."/>
            <person name="Schenkman S."/>
            <person name="de Vasconcelos A.T."/>
        </authorList>
    </citation>
    <scope>NUCLEOTIDE SEQUENCE [LARGE SCALE GENOMIC DNA]</scope>
</reference>